<evidence type="ECO:0000313" key="5">
    <source>
        <dbReference type="EMBL" id="MPM03682.1"/>
    </source>
</evidence>
<evidence type="ECO:0000259" key="4">
    <source>
        <dbReference type="Pfam" id="PF01975"/>
    </source>
</evidence>
<dbReference type="HAMAP" id="MF_00060">
    <property type="entry name" value="SurE"/>
    <property type="match status" value="1"/>
</dbReference>
<dbReference type="InterPro" id="IPR002828">
    <property type="entry name" value="SurE-like_Pase/nucleotidase"/>
</dbReference>
<comment type="similarity">
    <text evidence="1">Belongs to the SurE nucleotidase family.</text>
</comment>
<dbReference type="PANTHER" id="PTHR30457:SF0">
    <property type="entry name" value="PHOSPHATASE, PUTATIVE (AFU_ORTHOLOGUE AFUA_4G01070)-RELATED"/>
    <property type="match status" value="1"/>
</dbReference>
<protein>
    <submittedName>
        <fullName evidence="5">5'-nucleotidase SurE</fullName>
        <ecNumber evidence="5">3.1.3.5</ecNumber>
    </submittedName>
</protein>
<dbReference type="AlphaFoldDB" id="A0A644WIU1"/>
<dbReference type="NCBIfam" id="TIGR00087">
    <property type="entry name" value="surE"/>
    <property type="match status" value="1"/>
</dbReference>
<evidence type="ECO:0000256" key="2">
    <source>
        <dbReference type="ARBA" id="ARBA00022723"/>
    </source>
</evidence>
<dbReference type="EC" id="3.1.3.5" evidence="5"/>
<dbReference type="SUPFAM" id="SSF64167">
    <property type="entry name" value="SurE-like"/>
    <property type="match status" value="1"/>
</dbReference>
<keyword evidence="2" id="KW-0479">Metal-binding</keyword>
<dbReference type="InterPro" id="IPR030048">
    <property type="entry name" value="SurE"/>
</dbReference>
<evidence type="ECO:0000256" key="1">
    <source>
        <dbReference type="ARBA" id="ARBA00011062"/>
    </source>
</evidence>
<accession>A0A644WIU1</accession>
<dbReference type="GO" id="GO:0008253">
    <property type="term" value="F:5'-nucleotidase activity"/>
    <property type="evidence" value="ECO:0007669"/>
    <property type="project" value="UniProtKB-EC"/>
</dbReference>
<dbReference type="Gene3D" id="3.40.1210.10">
    <property type="entry name" value="Survival protein SurE-like phosphatase/nucleotidase"/>
    <property type="match status" value="1"/>
</dbReference>
<dbReference type="EMBL" id="VSSQ01000973">
    <property type="protein sequence ID" value="MPM03682.1"/>
    <property type="molecule type" value="Genomic_DNA"/>
</dbReference>
<dbReference type="InterPro" id="IPR036523">
    <property type="entry name" value="SurE-like_sf"/>
</dbReference>
<reference evidence="5" key="1">
    <citation type="submission" date="2019-08" db="EMBL/GenBank/DDBJ databases">
        <authorList>
            <person name="Kucharzyk K."/>
            <person name="Murdoch R.W."/>
            <person name="Higgins S."/>
            <person name="Loffler F."/>
        </authorList>
    </citation>
    <scope>NUCLEOTIDE SEQUENCE</scope>
</reference>
<dbReference type="GO" id="GO:0046872">
    <property type="term" value="F:metal ion binding"/>
    <property type="evidence" value="ECO:0007669"/>
    <property type="project" value="UniProtKB-KW"/>
</dbReference>
<dbReference type="Pfam" id="PF01975">
    <property type="entry name" value="SurE"/>
    <property type="match status" value="1"/>
</dbReference>
<evidence type="ECO:0000256" key="3">
    <source>
        <dbReference type="ARBA" id="ARBA00022801"/>
    </source>
</evidence>
<keyword evidence="3 5" id="KW-0378">Hydrolase</keyword>
<feature type="domain" description="Survival protein SurE-like phosphatase/nucleotidase" evidence="4">
    <location>
        <begin position="3"/>
        <end position="173"/>
    </location>
</feature>
<organism evidence="5">
    <name type="scientific">bioreactor metagenome</name>
    <dbReference type="NCBI Taxonomy" id="1076179"/>
    <lineage>
        <taxon>unclassified sequences</taxon>
        <taxon>metagenomes</taxon>
        <taxon>ecological metagenomes</taxon>
    </lineage>
</organism>
<dbReference type="PANTHER" id="PTHR30457">
    <property type="entry name" value="5'-NUCLEOTIDASE SURE"/>
    <property type="match status" value="1"/>
</dbReference>
<proteinExistence type="inferred from homology"/>
<name>A0A644WIU1_9ZZZZ</name>
<comment type="caution">
    <text evidence="5">The sequence shown here is derived from an EMBL/GenBank/DDBJ whole genome shotgun (WGS) entry which is preliminary data.</text>
</comment>
<gene>
    <name evidence="5" type="primary">surE_14</name>
    <name evidence="5" type="ORF">SDC9_49949</name>
</gene>
<sequence length="266" mass="28931">MRILLTNDDGYRSEGLAALSDALVKAGHDVWICAPSSERSASSHSMTLRGEIVITEYAKNRYHCSGTPADCILYASKGKIFPMTPDLVISGINHGYNISTDILYSGTVGAAREAALTGLPSMAVSCSRDKEGSFPFARSAAFVVEHLDEFYPLTSRECIININVPGDGNGKWKSGVLSYLEYHDAVETKREQENRYFDTASVRFGTSVVLSLKGGVQPIQRCDTQFSDFQAVRSGYISVTALSILPPVHQKVQQALDAMSEEVDCG</sequence>